<protein>
    <submittedName>
        <fullName evidence="3">DUF4190 domain-containing protein</fullName>
    </submittedName>
</protein>
<feature type="transmembrane region" description="Helical" evidence="2">
    <location>
        <begin position="101"/>
        <end position="119"/>
    </location>
</feature>
<organism evidence="3 4">
    <name type="scientific">Leifsonia stereocauli</name>
    <dbReference type="NCBI Taxonomy" id="3134136"/>
    <lineage>
        <taxon>Bacteria</taxon>
        <taxon>Bacillati</taxon>
        <taxon>Actinomycetota</taxon>
        <taxon>Actinomycetes</taxon>
        <taxon>Micrococcales</taxon>
        <taxon>Microbacteriaceae</taxon>
        <taxon>Leifsonia</taxon>
    </lineage>
</organism>
<evidence type="ECO:0000256" key="1">
    <source>
        <dbReference type="SAM" id="MobiDB-lite"/>
    </source>
</evidence>
<dbReference type="RefSeq" id="WP_342111609.1">
    <property type="nucleotide sequence ID" value="NZ_JBCAUN010000001.1"/>
</dbReference>
<feature type="compositionally biased region" description="Acidic residues" evidence="1">
    <location>
        <begin position="175"/>
        <end position="187"/>
    </location>
</feature>
<keyword evidence="4" id="KW-1185">Reference proteome</keyword>
<feature type="transmembrane region" description="Helical" evidence="2">
    <location>
        <begin position="126"/>
        <end position="152"/>
    </location>
</feature>
<dbReference type="Proteomes" id="UP001425155">
    <property type="component" value="Unassembled WGS sequence"/>
</dbReference>
<accession>A0ABU9W0I7</accession>
<evidence type="ECO:0000256" key="2">
    <source>
        <dbReference type="SAM" id="Phobius"/>
    </source>
</evidence>
<proteinExistence type="predicted"/>
<feature type="region of interest" description="Disordered" evidence="1">
    <location>
        <begin position="166"/>
        <end position="196"/>
    </location>
</feature>
<keyword evidence="2" id="KW-1133">Transmembrane helix</keyword>
<comment type="caution">
    <text evidence="3">The sequence shown here is derived from an EMBL/GenBank/DDBJ whole genome shotgun (WGS) entry which is preliminary data.</text>
</comment>
<evidence type="ECO:0000313" key="3">
    <source>
        <dbReference type="EMBL" id="MEN1945471.1"/>
    </source>
</evidence>
<reference evidence="3 4" key="1">
    <citation type="submission" date="2024-03" db="EMBL/GenBank/DDBJ databases">
        <title>YIM 134122 draft genome.</title>
        <authorList>
            <person name="Zuo S."/>
            <person name="Xiong L."/>
        </authorList>
    </citation>
    <scope>NUCLEOTIDE SEQUENCE [LARGE SCALE GENOMIC DNA]</scope>
    <source>
        <strain evidence="3 4">YIM 134122</strain>
    </source>
</reference>
<gene>
    <name evidence="3" type="ORF">WJX64_02835</name>
</gene>
<dbReference type="EMBL" id="JBCLVG010000001">
    <property type="protein sequence ID" value="MEN1945471.1"/>
    <property type="molecule type" value="Genomic_DNA"/>
</dbReference>
<feature type="region of interest" description="Disordered" evidence="1">
    <location>
        <begin position="1"/>
        <end position="42"/>
    </location>
</feature>
<sequence>MSNAFPPNEPEQPAQPSGSDPTAPPAPPTPDTTVTAAAVPPAPDAQPVYPGALGAAPYTAAPTLADPNAPVAPSKKNGLGLASVILGAVAFLFAFIPGVNFFAIVVALVGVVLGAIGLAQKNKVKTLALVGTILSGVAAVLAVIMIVVYAAVFVKAVDDSLPKVDTATEAPAESDAAEEPAEPEEPAVPEVGTRDNPAALGTTITMTENGASTWEITPGASNLNAGEAVASTNQFNDPAPDGYQWATLPLHLTYIGEGSSTPGYDIQVKFVGADGKTYETYNELASGYIEGDLDSTTEMFTGASTDATVLILIPSADAEKGTWAISPLFGDEPYFFKAV</sequence>
<evidence type="ECO:0000313" key="4">
    <source>
        <dbReference type="Proteomes" id="UP001425155"/>
    </source>
</evidence>
<keyword evidence="2" id="KW-0812">Transmembrane</keyword>
<keyword evidence="2" id="KW-0472">Membrane</keyword>
<name>A0ABU9W0I7_9MICO</name>
<feature type="transmembrane region" description="Helical" evidence="2">
    <location>
        <begin position="78"/>
        <end position="95"/>
    </location>
</feature>